<dbReference type="Proteomes" id="UP000054549">
    <property type="component" value="Unassembled WGS sequence"/>
</dbReference>
<dbReference type="EMBL" id="KN818241">
    <property type="protein sequence ID" value="KIL65570.1"/>
    <property type="molecule type" value="Genomic_DNA"/>
</dbReference>
<dbReference type="GO" id="GO:0008757">
    <property type="term" value="F:S-adenosylmethionine-dependent methyltransferase activity"/>
    <property type="evidence" value="ECO:0007669"/>
    <property type="project" value="UniProtKB-ARBA"/>
</dbReference>
<sequence length="314" mass="35183">MDSLPASLGALRLPPGSEIVTDADEEVFILYSLLQGNHQSSSDGNFRGLGHVDSRKDVLDITFDIKLPPTQCSERSRSNPKKAKRLNDSKEKTIAVVLAQDKTALRTRKGDTGSVLWKASIDFAQLILNQIYSTPDKSIFDPEKLRKLHVLELGSGTGLLSIVFSPLVGRFTATDVGELVPLIRKNLALNFVGWPNCVKEQGNNVTVEELDWITFSSATPFTRKRMSNFQPVDILLVVDCIYHPSLLPHLVESLDHLAISDRTVVVIVVELRAEDVIREFLTLWLQRSGWKFWRIGNNVFSMPYVAWVGHKFST</sequence>
<dbReference type="HOGENOM" id="CLU_061628_0_0_1"/>
<gene>
    <name evidence="1" type="ORF">M378DRAFT_192344</name>
</gene>
<dbReference type="SUPFAM" id="SSF53335">
    <property type="entry name" value="S-adenosyl-L-methionine-dependent methyltransferases"/>
    <property type="match status" value="1"/>
</dbReference>
<organism evidence="1 2">
    <name type="scientific">Amanita muscaria (strain Koide BX008)</name>
    <dbReference type="NCBI Taxonomy" id="946122"/>
    <lineage>
        <taxon>Eukaryota</taxon>
        <taxon>Fungi</taxon>
        <taxon>Dikarya</taxon>
        <taxon>Basidiomycota</taxon>
        <taxon>Agaricomycotina</taxon>
        <taxon>Agaricomycetes</taxon>
        <taxon>Agaricomycetidae</taxon>
        <taxon>Agaricales</taxon>
        <taxon>Pluteineae</taxon>
        <taxon>Amanitaceae</taxon>
        <taxon>Amanita</taxon>
    </lineage>
</organism>
<dbReference type="GO" id="GO:0005829">
    <property type="term" value="C:cytosol"/>
    <property type="evidence" value="ECO:0007669"/>
    <property type="project" value="TreeGrafter"/>
</dbReference>
<reference evidence="1 2" key="1">
    <citation type="submission" date="2014-04" db="EMBL/GenBank/DDBJ databases">
        <title>Evolutionary Origins and Diversification of the Mycorrhizal Mutualists.</title>
        <authorList>
            <consortium name="DOE Joint Genome Institute"/>
            <consortium name="Mycorrhizal Genomics Consortium"/>
            <person name="Kohler A."/>
            <person name="Kuo A."/>
            <person name="Nagy L.G."/>
            <person name="Floudas D."/>
            <person name="Copeland A."/>
            <person name="Barry K.W."/>
            <person name="Cichocki N."/>
            <person name="Veneault-Fourrey C."/>
            <person name="LaButti K."/>
            <person name="Lindquist E.A."/>
            <person name="Lipzen A."/>
            <person name="Lundell T."/>
            <person name="Morin E."/>
            <person name="Murat C."/>
            <person name="Riley R."/>
            <person name="Ohm R."/>
            <person name="Sun H."/>
            <person name="Tunlid A."/>
            <person name="Henrissat B."/>
            <person name="Grigoriev I.V."/>
            <person name="Hibbett D.S."/>
            <person name="Martin F."/>
        </authorList>
    </citation>
    <scope>NUCLEOTIDE SEQUENCE [LARGE SCALE GENOMIC DNA]</scope>
    <source>
        <strain evidence="1 2">Koide BX008</strain>
    </source>
</reference>
<evidence type="ECO:0000313" key="1">
    <source>
        <dbReference type="EMBL" id="KIL65570.1"/>
    </source>
</evidence>
<protein>
    <submittedName>
        <fullName evidence="1">Uncharacterized protein</fullName>
    </submittedName>
</protein>
<dbReference type="InterPro" id="IPR029063">
    <property type="entry name" value="SAM-dependent_MTases_sf"/>
</dbReference>
<accession>A0A0C2SQM2</accession>
<dbReference type="InParanoid" id="A0A0C2SQM2"/>
<dbReference type="AlphaFoldDB" id="A0A0C2SQM2"/>
<dbReference type="OrthoDB" id="2529286at2759"/>
<dbReference type="GO" id="GO:0032991">
    <property type="term" value="C:protein-containing complex"/>
    <property type="evidence" value="ECO:0007669"/>
    <property type="project" value="TreeGrafter"/>
</dbReference>
<dbReference type="STRING" id="946122.A0A0C2SQM2"/>
<dbReference type="PANTHER" id="PTHR14614:SF109">
    <property type="entry name" value="RIBOSOMAL LYSINE N-METHYLTRANSFERASE 5"/>
    <property type="match status" value="1"/>
</dbReference>
<dbReference type="PANTHER" id="PTHR14614">
    <property type="entry name" value="HEPATOCELLULAR CARCINOMA-ASSOCIATED ANTIGEN"/>
    <property type="match status" value="1"/>
</dbReference>
<dbReference type="Gene3D" id="3.40.50.150">
    <property type="entry name" value="Vaccinia Virus protein VP39"/>
    <property type="match status" value="1"/>
</dbReference>
<keyword evidence="2" id="KW-1185">Reference proteome</keyword>
<dbReference type="Pfam" id="PF10294">
    <property type="entry name" value="Methyltransf_16"/>
    <property type="match status" value="1"/>
</dbReference>
<dbReference type="InterPro" id="IPR019410">
    <property type="entry name" value="Methyltransf_16"/>
</dbReference>
<evidence type="ECO:0000313" key="2">
    <source>
        <dbReference type="Proteomes" id="UP000054549"/>
    </source>
</evidence>
<proteinExistence type="predicted"/>
<name>A0A0C2SQM2_AMAMK</name>